<sequence>MRKFGKYCIFYVLLLLEITPIFFYSHYISPILHLCKGTGASYLDDYFLRVNSKNTNVYLLIISQSVTFDRIQYALQRWIPSFLEILPHNEIVFASDLPVANPYKIRTLIVPENLTRKASDEKQNFLGGGDKYKDVPKVLKYYFGMKDFYEKTDFAWFKYQDDDTEVYSLNFKQMIDDLNSQYSPRKEIVVKCACTMDRNSVSGLFEDVYPQGGTGMILSRRAVGFFLQHFKKWYEELLFFEDRHVYRMLEKMGLDGNSISSTYFVGDQLMMNISGFINQKAYDYIPSCAIEHPNINCKHEFYQLNKVASFHRYSDYLWFADALNKKLIPDQIRFYDSHFRPYVCFMR</sequence>
<dbReference type="RefSeq" id="XP_068365129.1">
    <property type="nucleotide sequence ID" value="XM_068500150.1"/>
</dbReference>
<dbReference type="OrthoDB" id="414175at2759"/>
<dbReference type="EMBL" id="MLAK01000574">
    <property type="protein sequence ID" value="OHT11993.1"/>
    <property type="molecule type" value="Genomic_DNA"/>
</dbReference>
<accession>A0A1J4KL09</accession>
<dbReference type="AlphaFoldDB" id="A0A1J4KL09"/>
<reference evidence="2" key="1">
    <citation type="submission" date="2016-10" db="EMBL/GenBank/DDBJ databases">
        <authorList>
            <person name="Benchimol M."/>
            <person name="Almeida L.G."/>
            <person name="Vasconcelos A.T."/>
            <person name="Perreira-Neves A."/>
            <person name="Rosa I.A."/>
            <person name="Tasca T."/>
            <person name="Bogo M.R."/>
            <person name="de Souza W."/>
        </authorList>
    </citation>
    <scope>NUCLEOTIDE SEQUENCE [LARGE SCALE GENOMIC DNA]</scope>
    <source>
        <strain evidence="2">K</strain>
    </source>
</reference>
<keyword evidence="1" id="KW-0812">Transmembrane</keyword>
<dbReference type="Proteomes" id="UP000179807">
    <property type="component" value="Unassembled WGS sequence"/>
</dbReference>
<name>A0A1J4KL09_9EUKA</name>
<comment type="caution">
    <text evidence="2">The sequence shown here is derived from an EMBL/GenBank/DDBJ whole genome shotgun (WGS) entry which is preliminary data.</text>
</comment>
<keyword evidence="3" id="KW-1185">Reference proteome</keyword>
<dbReference type="GeneID" id="94834854"/>
<evidence type="ECO:0000313" key="3">
    <source>
        <dbReference type="Proteomes" id="UP000179807"/>
    </source>
</evidence>
<evidence type="ECO:0000313" key="2">
    <source>
        <dbReference type="EMBL" id="OHT11993.1"/>
    </source>
</evidence>
<gene>
    <name evidence="2" type="ORF">TRFO_18378</name>
</gene>
<dbReference type="VEuPathDB" id="TrichDB:TRFO_18378"/>
<evidence type="ECO:0000256" key="1">
    <source>
        <dbReference type="SAM" id="Phobius"/>
    </source>
</evidence>
<protein>
    <submittedName>
        <fullName evidence="2">Uncharacterized protein</fullName>
    </submittedName>
</protein>
<proteinExistence type="predicted"/>
<feature type="transmembrane region" description="Helical" evidence="1">
    <location>
        <begin position="7"/>
        <end position="27"/>
    </location>
</feature>
<keyword evidence="1" id="KW-1133">Transmembrane helix</keyword>
<dbReference type="Gene3D" id="3.90.550.50">
    <property type="match status" value="1"/>
</dbReference>
<keyword evidence="1" id="KW-0472">Membrane</keyword>
<organism evidence="2 3">
    <name type="scientific">Tritrichomonas foetus</name>
    <dbReference type="NCBI Taxonomy" id="1144522"/>
    <lineage>
        <taxon>Eukaryota</taxon>
        <taxon>Metamonada</taxon>
        <taxon>Parabasalia</taxon>
        <taxon>Tritrichomonadida</taxon>
        <taxon>Tritrichomonadidae</taxon>
        <taxon>Tritrichomonas</taxon>
    </lineage>
</organism>